<dbReference type="PANTHER" id="PTHR22895">
    <property type="entry name" value="ARMADILLO REPEAT-CONTAINING PROTEIN 6"/>
    <property type="match status" value="1"/>
</dbReference>
<name>A0A9N8E8A0_9STRA</name>
<keyword evidence="3" id="KW-1185">Reference proteome</keyword>
<dbReference type="Gene3D" id="1.25.10.10">
    <property type="entry name" value="Leucine-rich Repeat Variant"/>
    <property type="match status" value="1"/>
</dbReference>
<dbReference type="AlphaFoldDB" id="A0A9N8E8A0"/>
<evidence type="ECO:0000256" key="1">
    <source>
        <dbReference type="ARBA" id="ARBA00022737"/>
    </source>
</evidence>
<protein>
    <submittedName>
        <fullName evidence="2">Uncharacterized protein</fullName>
    </submittedName>
</protein>
<dbReference type="Proteomes" id="UP001153069">
    <property type="component" value="Unassembled WGS sequence"/>
</dbReference>
<sequence>MTNQNKRKRNIAILCSVVDSAHKRRRTSGLTFAPATQLESQAPTTVPQSLPRALFKTFLEPVVIAMERNPLNLKMQMEGCIALRNHTKAIGTMDRASLSALLSVLRKHSDSLVLCLALDTLRSASRDANFRSMIADHSGSMATLLDTLQASPIDGRLQEIGVSLFSYLVEEPACRKQLIEHGGVDVIISSMRNHASNTLIHCNGAAALSWLVHLNHDNATAALVANPDAIPTIYTVSKEFVDNASVLGNCMCILFGVRVGNRAVLEDYPELGGAPMRKLIQLGLRNNPKVIKVQRNCLMLLRLVTEPEENEVEMSLDNEDVTSYDDCIALVLTSMKEFSMEVEMQYLGSRVLANLAATPGLRQRIVATSGCINQVTAALLQHKTDTRIQRAAIYFLYEVLRESASQKGSEAFGGGISVLKDMLEGLGVLGEHHD</sequence>
<dbReference type="InterPro" id="IPR016024">
    <property type="entry name" value="ARM-type_fold"/>
</dbReference>
<keyword evidence="1" id="KW-0677">Repeat</keyword>
<comment type="caution">
    <text evidence="2">The sequence shown here is derived from an EMBL/GenBank/DDBJ whole genome shotgun (WGS) entry which is preliminary data.</text>
</comment>
<organism evidence="2 3">
    <name type="scientific">Seminavis robusta</name>
    <dbReference type="NCBI Taxonomy" id="568900"/>
    <lineage>
        <taxon>Eukaryota</taxon>
        <taxon>Sar</taxon>
        <taxon>Stramenopiles</taxon>
        <taxon>Ochrophyta</taxon>
        <taxon>Bacillariophyta</taxon>
        <taxon>Bacillariophyceae</taxon>
        <taxon>Bacillariophycidae</taxon>
        <taxon>Naviculales</taxon>
        <taxon>Naviculaceae</taxon>
        <taxon>Seminavis</taxon>
    </lineage>
</organism>
<dbReference type="PANTHER" id="PTHR22895:SF0">
    <property type="entry name" value="ARMADILLO REPEAT-CONTAINING PROTEIN 6"/>
    <property type="match status" value="1"/>
</dbReference>
<evidence type="ECO:0000313" key="2">
    <source>
        <dbReference type="EMBL" id="CAB9514456.1"/>
    </source>
</evidence>
<reference evidence="2" key="1">
    <citation type="submission" date="2020-06" db="EMBL/GenBank/DDBJ databases">
        <authorList>
            <consortium name="Plant Systems Biology data submission"/>
        </authorList>
    </citation>
    <scope>NUCLEOTIDE SEQUENCE</scope>
    <source>
        <strain evidence="2">D6</strain>
    </source>
</reference>
<dbReference type="EMBL" id="CAICTM010000653">
    <property type="protein sequence ID" value="CAB9514456.1"/>
    <property type="molecule type" value="Genomic_DNA"/>
</dbReference>
<proteinExistence type="predicted"/>
<evidence type="ECO:0000313" key="3">
    <source>
        <dbReference type="Proteomes" id="UP001153069"/>
    </source>
</evidence>
<accession>A0A9N8E8A0</accession>
<gene>
    <name evidence="2" type="ORF">SEMRO_654_G182110.1</name>
</gene>
<dbReference type="SUPFAM" id="SSF48371">
    <property type="entry name" value="ARM repeat"/>
    <property type="match status" value="2"/>
</dbReference>
<dbReference type="InterPro" id="IPR011989">
    <property type="entry name" value="ARM-like"/>
</dbReference>